<reference evidence="2" key="1">
    <citation type="journal article" date="2017" name="Cell">
        <title>Insights into land plant evolution garnered from the Marchantia polymorpha genome.</title>
        <authorList>
            <person name="Bowman J.L."/>
            <person name="Kohchi T."/>
            <person name="Yamato K.T."/>
            <person name="Jenkins J."/>
            <person name="Shu S."/>
            <person name="Ishizaki K."/>
            <person name="Yamaoka S."/>
            <person name="Nishihama R."/>
            <person name="Nakamura Y."/>
            <person name="Berger F."/>
            <person name="Adam C."/>
            <person name="Aki S.S."/>
            <person name="Althoff F."/>
            <person name="Araki T."/>
            <person name="Arteaga-Vazquez M.A."/>
            <person name="Balasubrmanian S."/>
            <person name="Barry K."/>
            <person name="Bauer D."/>
            <person name="Boehm C.R."/>
            <person name="Briginshaw L."/>
            <person name="Caballero-Perez J."/>
            <person name="Catarino B."/>
            <person name="Chen F."/>
            <person name="Chiyoda S."/>
            <person name="Chovatia M."/>
            <person name="Davies K.M."/>
            <person name="Delmans M."/>
            <person name="Demura T."/>
            <person name="Dierschke T."/>
            <person name="Dolan L."/>
            <person name="Dorantes-Acosta A.E."/>
            <person name="Eklund D.M."/>
            <person name="Florent S.N."/>
            <person name="Flores-Sandoval E."/>
            <person name="Fujiyama A."/>
            <person name="Fukuzawa H."/>
            <person name="Galik B."/>
            <person name="Grimanelli D."/>
            <person name="Grimwood J."/>
            <person name="Grossniklaus U."/>
            <person name="Hamada T."/>
            <person name="Haseloff J."/>
            <person name="Hetherington A.J."/>
            <person name="Higo A."/>
            <person name="Hirakawa Y."/>
            <person name="Hundley H.N."/>
            <person name="Ikeda Y."/>
            <person name="Inoue K."/>
            <person name="Inoue S.I."/>
            <person name="Ishida S."/>
            <person name="Jia Q."/>
            <person name="Kakita M."/>
            <person name="Kanazawa T."/>
            <person name="Kawai Y."/>
            <person name="Kawashima T."/>
            <person name="Kennedy M."/>
            <person name="Kinose K."/>
            <person name="Kinoshita T."/>
            <person name="Kohara Y."/>
            <person name="Koide E."/>
            <person name="Komatsu K."/>
            <person name="Kopischke S."/>
            <person name="Kubo M."/>
            <person name="Kyozuka J."/>
            <person name="Lagercrantz U."/>
            <person name="Lin S.S."/>
            <person name="Lindquist E."/>
            <person name="Lipzen A.M."/>
            <person name="Lu C.W."/>
            <person name="De Luna E."/>
            <person name="Martienssen R.A."/>
            <person name="Minamino N."/>
            <person name="Mizutani M."/>
            <person name="Mizutani M."/>
            <person name="Mochizuki N."/>
            <person name="Monte I."/>
            <person name="Mosher R."/>
            <person name="Nagasaki H."/>
            <person name="Nakagami H."/>
            <person name="Naramoto S."/>
            <person name="Nishitani K."/>
            <person name="Ohtani M."/>
            <person name="Okamoto T."/>
            <person name="Okumura M."/>
            <person name="Phillips J."/>
            <person name="Pollak B."/>
            <person name="Reinders A."/>
            <person name="Rovekamp M."/>
            <person name="Sano R."/>
            <person name="Sawa S."/>
            <person name="Schmid M.W."/>
            <person name="Shirakawa M."/>
            <person name="Solano R."/>
            <person name="Spunde A."/>
            <person name="Suetsugu N."/>
            <person name="Sugano S."/>
            <person name="Sugiyama A."/>
            <person name="Sun R."/>
            <person name="Suzuki Y."/>
            <person name="Takenaka M."/>
            <person name="Takezawa D."/>
            <person name="Tomogane H."/>
            <person name="Tsuzuki M."/>
            <person name="Ueda T."/>
            <person name="Umeda M."/>
            <person name="Ward J.M."/>
            <person name="Watanabe Y."/>
            <person name="Yazaki K."/>
            <person name="Yokoyama R."/>
            <person name="Yoshitake Y."/>
            <person name="Yotsui I."/>
            <person name="Zachgo S."/>
            <person name="Schmutz J."/>
        </authorList>
    </citation>
    <scope>NUCLEOTIDE SEQUENCE [LARGE SCALE GENOMIC DNA]</scope>
    <source>
        <strain evidence="2">Tak-1</strain>
    </source>
</reference>
<dbReference type="Gramene" id="Mp7g19190.2">
    <property type="protein sequence ID" value="Mp7g19190.2.cds1"/>
    <property type="gene ID" value="Mp7g19190"/>
</dbReference>
<evidence type="ECO:0000313" key="2">
    <source>
        <dbReference type="Proteomes" id="UP000244005"/>
    </source>
</evidence>
<protein>
    <submittedName>
        <fullName evidence="1">Uncharacterized protein</fullName>
    </submittedName>
</protein>
<name>A0A2R6WQ64_MARPO</name>
<dbReference type="EMBL" id="KZ772739">
    <property type="protein sequence ID" value="PTQ35975.1"/>
    <property type="molecule type" value="Genomic_DNA"/>
</dbReference>
<evidence type="ECO:0000313" key="1">
    <source>
        <dbReference type="EMBL" id="PTQ35974.1"/>
    </source>
</evidence>
<proteinExistence type="predicted"/>
<gene>
    <name evidence="1" type="ORF">MARPO_0067s0059</name>
</gene>
<sequence>MEDARPSCIRSKNHATNPYCIGLSVAHSFLGDWVPTSSFLLRFSRSLNLVMFYLLPPGCYSSLSAARHSWSIFWSLLILLTPAARRLPVFLAVTACYYYSPAAYLFGLCTNSNPEETVCLPSLLNYAFRLESTSI</sequence>
<dbReference type="Gramene" id="Mp7g19190.1">
    <property type="protein sequence ID" value="Mp7g19190.1.cds1"/>
    <property type="gene ID" value="Mp7g19190"/>
</dbReference>
<reference evidence="1" key="2">
    <citation type="submission" date="2017-12" db="EMBL/GenBank/DDBJ databases">
        <title>WGS assembly of Marchantia polymorpha.</title>
        <authorList>
            <person name="Bowman J.L."/>
            <person name="Kohchi T."/>
            <person name="Yamato K.T."/>
            <person name="Jenkins J."/>
            <person name="Shu S."/>
            <person name="Ishizaki K."/>
            <person name="Yamaoka S."/>
            <person name="Nishihama R."/>
            <person name="Nakamura Y."/>
            <person name="Berger F."/>
            <person name="Adam C."/>
            <person name="Aki S.S."/>
            <person name="Althoff F."/>
            <person name="Araki T."/>
            <person name="Arteaga-Vazquez M.A."/>
            <person name="Balasubrmanian S."/>
            <person name="Bauer D."/>
            <person name="Boehm C.R."/>
            <person name="Briginshaw L."/>
            <person name="Caballero-Perez J."/>
            <person name="Catarino B."/>
            <person name="Chen F."/>
            <person name="Chiyoda S."/>
            <person name="Chovatia M."/>
            <person name="Davies K.M."/>
            <person name="Delmans M."/>
            <person name="Demura T."/>
            <person name="Dierschke T."/>
            <person name="Dolan L."/>
            <person name="Dorantes-Acosta A.E."/>
            <person name="Eklund D.M."/>
            <person name="Florent S.N."/>
            <person name="Flores-Sandoval E."/>
            <person name="Fujiyama A."/>
            <person name="Fukuzawa H."/>
            <person name="Galik B."/>
            <person name="Grimanelli D."/>
            <person name="Grimwood J."/>
            <person name="Grossniklaus U."/>
            <person name="Hamada T."/>
            <person name="Haseloff J."/>
            <person name="Hetherington A.J."/>
            <person name="Higo A."/>
            <person name="Hirakawa Y."/>
            <person name="Hundley H.N."/>
            <person name="Ikeda Y."/>
            <person name="Inoue K."/>
            <person name="Inoue S."/>
            <person name="Ishida S."/>
            <person name="Jia Q."/>
            <person name="Kakita M."/>
            <person name="Kanazawa T."/>
            <person name="Kawai Y."/>
            <person name="Kawashima T."/>
            <person name="Kennedy M."/>
            <person name="Kinose K."/>
            <person name="Kinoshita T."/>
            <person name="Kohara Y."/>
            <person name="Koide E."/>
            <person name="Komatsu K."/>
            <person name="Kopischke S."/>
            <person name="Kubo M."/>
            <person name="Kyozuka J."/>
            <person name="Lagercrantz U."/>
            <person name="Lin S.S."/>
            <person name="Lindquist E."/>
            <person name="Lipzen A.M."/>
            <person name="Lu C."/>
            <person name="Luna E.D."/>
            <person name="Martienssen R.A."/>
            <person name="Minamino N."/>
            <person name="Mizutani M."/>
            <person name="Mizutani M."/>
            <person name="Mochizuki N."/>
            <person name="Monte I."/>
            <person name="Mosher R."/>
            <person name="Nagasaki H."/>
            <person name="Nakagami H."/>
            <person name="Naramoto S."/>
            <person name="Nishitani K."/>
            <person name="Ohtani M."/>
            <person name="Okamoto T."/>
            <person name="Okumura M."/>
            <person name="Phillips J."/>
            <person name="Pollak B."/>
            <person name="Reinders A."/>
            <person name="Roevekamp M."/>
            <person name="Sano R."/>
            <person name="Sawa S."/>
            <person name="Schmid M.W."/>
            <person name="Shirakawa M."/>
            <person name="Solano R."/>
            <person name="Spunde A."/>
            <person name="Suetsugu N."/>
            <person name="Sugano S."/>
            <person name="Sugiyama A."/>
            <person name="Sun R."/>
            <person name="Suzuki Y."/>
            <person name="Takenaka M."/>
            <person name="Takezawa D."/>
            <person name="Tomogane H."/>
            <person name="Tsuzuki M."/>
            <person name="Ueda T."/>
            <person name="Umeda M."/>
            <person name="Ward J.M."/>
            <person name="Watanabe Y."/>
            <person name="Yazaki K."/>
            <person name="Yokoyama R."/>
            <person name="Yoshitake Y."/>
            <person name="Yotsui I."/>
            <person name="Zachgo S."/>
            <person name="Schmutz J."/>
        </authorList>
    </citation>
    <scope>NUCLEOTIDE SEQUENCE [LARGE SCALE GENOMIC DNA]</scope>
    <source>
        <strain evidence="1">Tak-1</strain>
    </source>
</reference>
<keyword evidence="2" id="KW-1185">Reference proteome</keyword>
<organism evidence="1 2">
    <name type="scientific">Marchantia polymorpha</name>
    <name type="common">Common liverwort</name>
    <name type="synonym">Marchantia aquatica</name>
    <dbReference type="NCBI Taxonomy" id="3197"/>
    <lineage>
        <taxon>Eukaryota</taxon>
        <taxon>Viridiplantae</taxon>
        <taxon>Streptophyta</taxon>
        <taxon>Embryophyta</taxon>
        <taxon>Marchantiophyta</taxon>
        <taxon>Marchantiopsida</taxon>
        <taxon>Marchantiidae</taxon>
        <taxon>Marchantiales</taxon>
        <taxon>Marchantiaceae</taxon>
        <taxon>Marchantia</taxon>
    </lineage>
</organism>
<dbReference type="AlphaFoldDB" id="A0A2R6WQ64"/>
<dbReference type="Proteomes" id="UP000244005">
    <property type="component" value="Unassembled WGS sequence"/>
</dbReference>
<dbReference type="EMBL" id="KZ772739">
    <property type="protein sequence ID" value="PTQ35974.1"/>
    <property type="molecule type" value="Genomic_DNA"/>
</dbReference>
<accession>A0A2R6WQ64</accession>